<evidence type="ECO:0000313" key="3">
    <source>
        <dbReference type="EMBL" id="PPU82240.1"/>
    </source>
</evidence>
<sequence>MLGAPATAEETAMTTSAATTGTVHLHRVLRAPAERVYRAFLEPAALAKWLPPHGFVATVHALDARVGGSFRMSFTNLGTGTSSSFGGTYLELVPGQLIRHTDRFDNPDLPGEMIVTVRLRPVACGTALEIVQEGIPPQIPVEFCHLGWQESLTLLTQLVEPEIPDSP</sequence>
<dbReference type="OrthoDB" id="9786557at2"/>
<dbReference type="AlphaFoldDB" id="A0A2P5Z3C7"/>
<dbReference type="EMBL" id="MDEK01000009">
    <property type="protein sequence ID" value="PPU82240.1"/>
    <property type="molecule type" value="Genomic_DNA"/>
</dbReference>
<organism evidence="3 4">
    <name type="scientific">Xanthomonas sacchari</name>
    <dbReference type="NCBI Taxonomy" id="56458"/>
    <lineage>
        <taxon>Bacteria</taxon>
        <taxon>Pseudomonadati</taxon>
        <taxon>Pseudomonadota</taxon>
        <taxon>Gammaproteobacteria</taxon>
        <taxon>Lysobacterales</taxon>
        <taxon>Lysobacteraceae</taxon>
        <taxon>Xanthomonas</taxon>
    </lineage>
</organism>
<name>A0A2P5Z3C7_9XANT</name>
<dbReference type="RefSeq" id="WP_010342447.1">
    <property type="nucleotide sequence ID" value="NZ_CP132343.1"/>
</dbReference>
<dbReference type="SUPFAM" id="SSF55961">
    <property type="entry name" value="Bet v1-like"/>
    <property type="match status" value="1"/>
</dbReference>
<evidence type="ECO:0000256" key="1">
    <source>
        <dbReference type="ARBA" id="ARBA00006817"/>
    </source>
</evidence>
<accession>A0A2P5Z3C7</accession>
<gene>
    <name evidence="3" type="ORF">XsacCFBP4641_11005</name>
</gene>
<comment type="similarity">
    <text evidence="1">Belongs to the AHA1 family.</text>
</comment>
<dbReference type="InterPro" id="IPR013538">
    <property type="entry name" value="ASHA1/2-like_C"/>
</dbReference>
<evidence type="ECO:0000313" key="4">
    <source>
        <dbReference type="Proteomes" id="UP000247346"/>
    </source>
</evidence>
<reference evidence="3 4" key="1">
    <citation type="submission" date="2016-08" db="EMBL/GenBank/DDBJ databases">
        <authorList>
            <person name="Seilhamer J.J."/>
        </authorList>
    </citation>
    <scope>NUCLEOTIDE SEQUENCE [LARGE SCALE GENOMIC DNA]</scope>
    <source>
        <strain evidence="3 4">CFBP4641</strain>
    </source>
</reference>
<evidence type="ECO:0000259" key="2">
    <source>
        <dbReference type="Pfam" id="PF08327"/>
    </source>
</evidence>
<dbReference type="CDD" id="cd08895">
    <property type="entry name" value="SRPBCC_CalC_Aha1-like_2"/>
    <property type="match status" value="1"/>
</dbReference>
<proteinExistence type="inferred from homology"/>
<dbReference type="Proteomes" id="UP000247346">
    <property type="component" value="Unassembled WGS sequence"/>
</dbReference>
<dbReference type="Pfam" id="PF08327">
    <property type="entry name" value="AHSA1"/>
    <property type="match status" value="1"/>
</dbReference>
<dbReference type="GeneID" id="93880291"/>
<dbReference type="Gene3D" id="3.30.530.20">
    <property type="match status" value="1"/>
</dbReference>
<protein>
    <submittedName>
        <fullName evidence="3">Polyketide cyclase</fullName>
    </submittedName>
</protein>
<feature type="domain" description="Activator of Hsp90 ATPase homologue 1/2-like C-terminal" evidence="2">
    <location>
        <begin position="30"/>
        <end position="160"/>
    </location>
</feature>
<comment type="caution">
    <text evidence="3">The sequence shown here is derived from an EMBL/GenBank/DDBJ whole genome shotgun (WGS) entry which is preliminary data.</text>
</comment>
<dbReference type="InterPro" id="IPR023393">
    <property type="entry name" value="START-like_dom_sf"/>
</dbReference>